<organism evidence="4 5">
    <name type="scientific">Scomber scombrus</name>
    <name type="common">Atlantic mackerel</name>
    <name type="synonym">Scomber vernalis</name>
    <dbReference type="NCBI Taxonomy" id="13677"/>
    <lineage>
        <taxon>Eukaryota</taxon>
        <taxon>Metazoa</taxon>
        <taxon>Chordata</taxon>
        <taxon>Craniata</taxon>
        <taxon>Vertebrata</taxon>
        <taxon>Euteleostomi</taxon>
        <taxon>Actinopterygii</taxon>
        <taxon>Neopterygii</taxon>
        <taxon>Teleostei</taxon>
        <taxon>Neoteleostei</taxon>
        <taxon>Acanthomorphata</taxon>
        <taxon>Pelagiaria</taxon>
        <taxon>Scombriformes</taxon>
        <taxon>Scombridae</taxon>
        <taxon>Scomber</taxon>
    </lineage>
</organism>
<dbReference type="AlphaFoldDB" id="A0AAV1P1D7"/>
<dbReference type="EMBL" id="CAWUFR010000076">
    <property type="protein sequence ID" value="CAK6964844.1"/>
    <property type="molecule type" value="Genomic_DNA"/>
</dbReference>
<evidence type="ECO:0000259" key="3">
    <source>
        <dbReference type="SMART" id="SM00409"/>
    </source>
</evidence>
<dbReference type="PANTHER" id="PTHR15343">
    <property type="entry name" value="CD7"/>
    <property type="match status" value="1"/>
</dbReference>
<keyword evidence="2" id="KW-0732">Signal</keyword>
<accession>A0AAV1P1D7</accession>
<feature type="transmembrane region" description="Helical" evidence="1">
    <location>
        <begin position="144"/>
        <end position="169"/>
    </location>
</feature>
<reference evidence="4 5" key="1">
    <citation type="submission" date="2024-01" db="EMBL/GenBank/DDBJ databases">
        <authorList>
            <person name="Alioto T."/>
            <person name="Alioto T."/>
            <person name="Gomez Garrido J."/>
        </authorList>
    </citation>
    <scope>NUCLEOTIDE SEQUENCE [LARGE SCALE GENOMIC DNA]</scope>
</reference>
<dbReference type="GO" id="GO:0002250">
    <property type="term" value="P:adaptive immune response"/>
    <property type="evidence" value="ECO:0007669"/>
    <property type="project" value="InterPro"/>
</dbReference>
<feature type="chain" id="PRO_5043999006" evidence="2">
    <location>
        <begin position="22"/>
        <end position="198"/>
    </location>
</feature>
<dbReference type="SUPFAM" id="SSF48726">
    <property type="entry name" value="Immunoglobulin"/>
    <property type="match status" value="1"/>
</dbReference>
<dbReference type="GO" id="GO:0016020">
    <property type="term" value="C:membrane"/>
    <property type="evidence" value="ECO:0007669"/>
    <property type="project" value="InterPro"/>
</dbReference>
<dbReference type="Gene3D" id="2.60.40.10">
    <property type="entry name" value="Immunoglobulins"/>
    <property type="match status" value="1"/>
</dbReference>
<feature type="signal peptide" evidence="2">
    <location>
        <begin position="1"/>
        <end position="21"/>
    </location>
</feature>
<dbReference type="InterPro" id="IPR013783">
    <property type="entry name" value="Ig-like_fold"/>
</dbReference>
<sequence>MLSVRLRCITSFCLFFTALNGKETSHVEFKDVGEQITIQCRYTESDQTSLTLKKGLDEESEVLHRVNNGKSTIATQFENRLEVNGEMPNTDILIKNLTSEDTGPYWCVYKRVISGKPEEKKGKGSMLLVVRDSTQPCEITNKSLILGSVVISGAVLLLIILAFFMWYIFKNKNSHTSKKPRHATTNDVYEDMRGTLRN</sequence>
<dbReference type="InterPro" id="IPR003599">
    <property type="entry name" value="Ig_sub"/>
</dbReference>
<evidence type="ECO:0000256" key="2">
    <source>
        <dbReference type="SAM" id="SignalP"/>
    </source>
</evidence>
<name>A0AAV1P1D7_SCOSC</name>
<gene>
    <name evidence="4" type="ORF">FSCOSCO3_A031818</name>
</gene>
<dbReference type="Pfam" id="PF07686">
    <property type="entry name" value="V-set"/>
    <property type="match status" value="1"/>
</dbReference>
<comment type="caution">
    <text evidence="4">The sequence shown here is derived from an EMBL/GenBank/DDBJ whole genome shotgun (WGS) entry which is preliminary data.</text>
</comment>
<evidence type="ECO:0000313" key="5">
    <source>
        <dbReference type="Proteomes" id="UP001314229"/>
    </source>
</evidence>
<evidence type="ECO:0000313" key="4">
    <source>
        <dbReference type="EMBL" id="CAK6964844.1"/>
    </source>
</evidence>
<dbReference type="PANTHER" id="PTHR15343:SF0">
    <property type="entry name" value="T-CELL ANTIGEN CD7"/>
    <property type="match status" value="1"/>
</dbReference>
<protein>
    <submittedName>
        <fullName evidence="4">Uncharacterized protein si:rp71-81e14.2 isoform X2</fullName>
    </submittedName>
</protein>
<keyword evidence="1" id="KW-1133">Transmembrane helix</keyword>
<dbReference type="InterPro" id="IPR036179">
    <property type="entry name" value="Ig-like_dom_sf"/>
</dbReference>
<keyword evidence="1" id="KW-0812">Transmembrane</keyword>
<keyword evidence="1" id="KW-0472">Membrane</keyword>
<proteinExistence type="predicted"/>
<dbReference type="Proteomes" id="UP001314229">
    <property type="component" value="Unassembled WGS sequence"/>
</dbReference>
<keyword evidence="5" id="KW-1185">Reference proteome</keyword>
<dbReference type="InterPro" id="IPR039090">
    <property type="entry name" value="CD7"/>
</dbReference>
<dbReference type="InterPro" id="IPR013106">
    <property type="entry name" value="Ig_V-set"/>
</dbReference>
<feature type="domain" description="Immunoglobulin" evidence="3">
    <location>
        <begin position="25"/>
        <end position="131"/>
    </location>
</feature>
<evidence type="ECO:0000256" key="1">
    <source>
        <dbReference type="SAM" id="Phobius"/>
    </source>
</evidence>
<dbReference type="SMART" id="SM00409">
    <property type="entry name" value="IG"/>
    <property type="match status" value="1"/>
</dbReference>
<dbReference type="GO" id="GO:0038023">
    <property type="term" value="F:signaling receptor activity"/>
    <property type="evidence" value="ECO:0007669"/>
    <property type="project" value="InterPro"/>
</dbReference>